<keyword evidence="4 5" id="KW-0238">DNA-binding</keyword>
<evidence type="ECO:0000256" key="6">
    <source>
        <dbReference type="RuleBase" id="RU363044"/>
    </source>
</evidence>
<dbReference type="CDD" id="cd18809">
    <property type="entry name" value="SF1_C_RecD"/>
    <property type="match status" value="1"/>
</dbReference>
<sequence>MEHVCKQVKIGNRLKCCVDGCGKLIGTVRLHKFPSYIEQCNKWMIFSGNADLCFDNVHQYRICSDHFNPSDFCNMKQIRLKKNAVPSKKCTKLEDKEEDDYTEGDQLGTGIGEVNIENDDVGCSSSVSNNIFEQDLISEENSRVENGFDKICEEIQERNKDFPNVSGICVIDMPRGHNTYQHFQNETDNATSVVLISSTVISNEDAEVYNVSYGLNDKSIPYNEALNIVKHDVTDNAQKGIDSERAFDDEIDIVSLINEAIKPKRAWQTCCVPSCENTNLNSSMFHLPKPIKIVHKEEVLNEDNLLRYIEWVSAIGNLRITEVDPMTGYKRYFICCDHFEGHHFKDSSSKKKRLQGNAVPSQIKNEPISEKVIENFKFMIETWKENIQGPMSMISDELCIESFLEDKLHWYTCQQCKEKRVIGKENATKCCHGKKCSNYTELNNMDPGEVPEELKELTFIEEQLIAQIHPIISYFKLKGLQYGYRGNVINFPQHVNEFAKELPHKIGQLAAVVNVRRKTQQDGYHDFRVRAMKVRNALEWLKINNPYYKNIIISEECLHSLPLDGNILSELNVEDHDEDANEITELNVEDHDDNEDETRDEMIDDEEIDCYDKIYYTGVTHTEFPQQEEQIKEYLNWPKLGDEPIDEFNTPGYIACAFPTLFPYGNADLRQERKHEVKTSNYFKHLMHYYDERFAKHTTFRFFAYNSWMRWTALNDGNVFLEKHNEYKNMTVDKLKELIGQNPSIMKQIMFHASNLRGTKAFWHTRANELRDMVEQLGLPTIFLTLSCADGHWNDLFKLLTKNNDVSCLTENDRRKLIQENPKVVDEFFDHRVQSFIKHVMKKKYKVKDYWYRVEYQHRGSPHIHGVFWFNEAPDVSNLDNASEEIIGNVINYFSELITAIDPYPNVEDSEVHPCRITYNAIANFEEDLAQLLHKVQRHTKCGPQSPCWKKGKCRFNFPKPLQQDASLQKEEGTDEWEFMPACNDSHLNKYNKFIIQLWRANMDIAPVISKKALIAYLTKYIAKCEVPSKVLEDTFSEVIKKLQEDDPAKKVLQKVFLRSCAERDISAQEVMHTLLGLKLYNAGGRKFVIVNFKKEEWIQVTENEEENNTRGKSTIEKYRERLIEHTHVTLYEAARKYDLPKWSKPEKENIVRVFPRYNTQDGEKFFRQQVLLHVPWRNELELLADHETWEEVYIQRNVNEIIISSNCDIGEINYDSDDADEINEGFQINKTNIEDEEAMIISQLGPVSSIPEVHLGRRQEDVEFDWHSIDVEYKQYGSIKELQTFVEKMKTAYKGKSKEFSAQRPQVTLSNEQAEVINLVLDQIKDIKLGTKNSPKSIIVQGKAGTGKSLLIKYVVSLLESEFGEKSYVLGAPTGAAAVLINGATIHSIFHLPKQSDKFKPLTGNVGKQFSEKFQNVKYIILDEFSMIGCSKLGMIDIRCKEATGNFEEPFGGLYIMLLGDIKQLPPVMDNAFYANNVKTNVAKHGMAVFKNINKIFILKTCFRQEADSFLQMLDKLSNGYFDEESYNLLSQRFLSNVSKQEIIQFEDAMRLFATKPEVKEYNMKRMKNLTDENGSFLPVIKISAIHNNRCAELGTSSDADGLEKEIYLAKGCKIMLKSNLWVEKGLVNGTIGIVHDILFDENTNPTNGMPAVIMCTFPTYTGPSLIPGTKVIPIRTIIATWTDDRNNKCTREQFPLVVAYACTIHKAQGMTLDKVVIDIGSKEFSPGLSYVALSRARKIDGLLLHPFLMKRLNNLRNPKKNTMQSRFTFIDEF</sequence>
<evidence type="ECO:0000256" key="3">
    <source>
        <dbReference type="ARBA" id="ARBA00022833"/>
    </source>
</evidence>
<comment type="caution">
    <text evidence="8">The sequence shown here is derived from an EMBL/GenBank/DDBJ whole genome shotgun (WGS) entry which is preliminary data.</text>
</comment>
<comment type="cofactor">
    <cofactor evidence="6">
        <name>Mg(2+)</name>
        <dbReference type="ChEBI" id="CHEBI:18420"/>
    </cofactor>
</comment>
<dbReference type="Gene3D" id="3.40.50.300">
    <property type="entry name" value="P-loop containing nucleotide triphosphate hydrolases"/>
    <property type="match status" value="2"/>
</dbReference>
<feature type="domain" description="THAP-type" evidence="7">
    <location>
        <begin position="262"/>
        <end position="363"/>
    </location>
</feature>
<feature type="domain" description="THAP-type" evidence="7">
    <location>
        <begin position="10"/>
        <end position="89"/>
    </location>
</feature>
<dbReference type="GO" id="GO:0008270">
    <property type="term" value="F:zinc ion binding"/>
    <property type="evidence" value="ECO:0007669"/>
    <property type="project" value="UniProtKB-KW"/>
</dbReference>
<protein>
    <recommendedName>
        <fullName evidence="6">ATP-dependent DNA helicase</fullName>
        <ecNumber evidence="6">5.6.2.3</ecNumber>
    </recommendedName>
</protein>
<evidence type="ECO:0000256" key="2">
    <source>
        <dbReference type="ARBA" id="ARBA00022771"/>
    </source>
</evidence>
<dbReference type="GO" id="GO:0003677">
    <property type="term" value="F:DNA binding"/>
    <property type="evidence" value="ECO:0007669"/>
    <property type="project" value="UniProtKB-UniRule"/>
</dbReference>
<dbReference type="InterPro" id="IPR025476">
    <property type="entry name" value="Helitron_helicase-like"/>
</dbReference>
<dbReference type="InterPro" id="IPR051055">
    <property type="entry name" value="PIF1_helicase"/>
</dbReference>
<dbReference type="Pfam" id="PF14214">
    <property type="entry name" value="Helitron_like_N"/>
    <property type="match status" value="1"/>
</dbReference>
<evidence type="ECO:0000259" key="7">
    <source>
        <dbReference type="PROSITE" id="PS50950"/>
    </source>
</evidence>
<dbReference type="PROSITE" id="PS50950">
    <property type="entry name" value="ZF_THAP"/>
    <property type="match status" value="2"/>
</dbReference>
<dbReference type="GO" id="GO:0006310">
    <property type="term" value="P:DNA recombination"/>
    <property type="evidence" value="ECO:0007669"/>
    <property type="project" value="UniProtKB-KW"/>
</dbReference>
<dbReference type="PANTHER" id="PTHR47642">
    <property type="entry name" value="ATP-DEPENDENT DNA HELICASE"/>
    <property type="match status" value="1"/>
</dbReference>
<evidence type="ECO:0000313" key="8">
    <source>
        <dbReference type="EMBL" id="KAK3923264.1"/>
    </source>
</evidence>
<dbReference type="GO" id="GO:0005524">
    <property type="term" value="F:ATP binding"/>
    <property type="evidence" value="ECO:0007669"/>
    <property type="project" value="UniProtKB-KW"/>
</dbReference>
<evidence type="ECO:0000256" key="4">
    <source>
        <dbReference type="ARBA" id="ARBA00023125"/>
    </source>
</evidence>
<keyword evidence="6" id="KW-0067">ATP-binding</keyword>
<keyword evidence="6" id="KW-0547">Nucleotide-binding</keyword>
<keyword evidence="6 8" id="KW-0347">Helicase</keyword>
<comment type="similarity">
    <text evidence="6">Belongs to the helicase family.</text>
</comment>
<keyword evidence="6" id="KW-0234">DNA repair</keyword>
<evidence type="ECO:0000256" key="5">
    <source>
        <dbReference type="PROSITE-ProRule" id="PRU00309"/>
    </source>
</evidence>
<comment type="catalytic activity">
    <reaction evidence="6">
        <text>ATP + H2O = ADP + phosphate + H(+)</text>
        <dbReference type="Rhea" id="RHEA:13065"/>
        <dbReference type="ChEBI" id="CHEBI:15377"/>
        <dbReference type="ChEBI" id="CHEBI:15378"/>
        <dbReference type="ChEBI" id="CHEBI:30616"/>
        <dbReference type="ChEBI" id="CHEBI:43474"/>
        <dbReference type="ChEBI" id="CHEBI:456216"/>
        <dbReference type="EC" id="5.6.2.3"/>
    </reaction>
</comment>
<dbReference type="GO" id="GO:0000723">
    <property type="term" value="P:telomere maintenance"/>
    <property type="evidence" value="ECO:0007669"/>
    <property type="project" value="InterPro"/>
</dbReference>
<dbReference type="SMART" id="SM00692">
    <property type="entry name" value="DM3"/>
    <property type="match status" value="2"/>
</dbReference>
<keyword evidence="9" id="KW-1185">Reference proteome</keyword>
<dbReference type="Pfam" id="PF05485">
    <property type="entry name" value="THAP"/>
    <property type="match status" value="2"/>
</dbReference>
<reference evidence="8" key="2">
    <citation type="journal article" date="2023" name="BMC Genomics">
        <title>Pest status, molecular evolution, and epigenetic factors derived from the genome assembly of Frankliniella fusca, a thysanopteran phytovirus vector.</title>
        <authorList>
            <person name="Catto M.A."/>
            <person name="Labadie P.E."/>
            <person name="Jacobson A.L."/>
            <person name="Kennedy G.G."/>
            <person name="Srinivasan R."/>
            <person name="Hunt B.G."/>
        </authorList>
    </citation>
    <scope>NUCLEOTIDE SEQUENCE</scope>
    <source>
        <strain evidence="8">PL_HMW_Pooled</strain>
    </source>
</reference>
<keyword evidence="1" id="KW-0479">Metal-binding</keyword>
<keyword evidence="6" id="KW-0227">DNA damage</keyword>
<dbReference type="InterPro" id="IPR046700">
    <property type="entry name" value="DUF6570"/>
</dbReference>
<organism evidence="8 9">
    <name type="scientific">Frankliniella fusca</name>
    <dbReference type="NCBI Taxonomy" id="407009"/>
    <lineage>
        <taxon>Eukaryota</taxon>
        <taxon>Metazoa</taxon>
        <taxon>Ecdysozoa</taxon>
        <taxon>Arthropoda</taxon>
        <taxon>Hexapoda</taxon>
        <taxon>Insecta</taxon>
        <taxon>Pterygota</taxon>
        <taxon>Neoptera</taxon>
        <taxon>Paraneoptera</taxon>
        <taxon>Thysanoptera</taxon>
        <taxon>Terebrantia</taxon>
        <taxon>Thripoidea</taxon>
        <taxon>Thripidae</taxon>
        <taxon>Frankliniella</taxon>
    </lineage>
</organism>
<dbReference type="SUPFAM" id="SSF52540">
    <property type="entry name" value="P-loop containing nucleoside triphosphate hydrolases"/>
    <property type="match status" value="2"/>
</dbReference>
<dbReference type="Pfam" id="PF20209">
    <property type="entry name" value="DUF6570"/>
    <property type="match status" value="1"/>
</dbReference>
<name>A0AAE1HL74_9NEOP</name>
<dbReference type="Pfam" id="PF05970">
    <property type="entry name" value="PIF1"/>
    <property type="match status" value="1"/>
</dbReference>
<dbReference type="InterPro" id="IPR010285">
    <property type="entry name" value="DNA_helicase_pif1-like_DEAD"/>
</dbReference>
<keyword evidence="3" id="KW-0862">Zinc</keyword>
<gene>
    <name evidence="8" type="ORF">KUF71_000346</name>
</gene>
<accession>A0AAE1HL74</accession>
<dbReference type="SMART" id="SM00980">
    <property type="entry name" value="THAP"/>
    <property type="match status" value="2"/>
</dbReference>
<keyword evidence="6" id="KW-0233">DNA recombination</keyword>
<dbReference type="GO" id="GO:0043139">
    <property type="term" value="F:5'-3' DNA helicase activity"/>
    <property type="evidence" value="ECO:0007669"/>
    <property type="project" value="UniProtKB-EC"/>
</dbReference>
<dbReference type="InterPro" id="IPR006612">
    <property type="entry name" value="THAP_Znf"/>
</dbReference>
<keyword evidence="6" id="KW-0378">Hydrolase</keyword>
<dbReference type="Proteomes" id="UP001219518">
    <property type="component" value="Unassembled WGS sequence"/>
</dbReference>
<proteinExistence type="inferred from homology"/>
<dbReference type="EMBL" id="JAHWGI010001142">
    <property type="protein sequence ID" value="KAK3923264.1"/>
    <property type="molecule type" value="Genomic_DNA"/>
</dbReference>
<dbReference type="EC" id="5.6.2.3" evidence="6"/>
<dbReference type="InterPro" id="IPR027417">
    <property type="entry name" value="P-loop_NTPase"/>
</dbReference>
<dbReference type="GO" id="GO:0016787">
    <property type="term" value="F:hydrolase activity"/>
    <property type="evidence" value="ECO:0007669"/>
    <property type="project" value="UniProtKB-KW"/>
</dbReference>
<evidence type="ECO:0000256" key="1">
    <source>
        <dbReference type="ARBA" id="ARBA00022723"/>
    </source>
</evidence>
<dbReference type="SUPFAM" id="SSF57716">
    <property type="entry name" value="Glucocorticoid receptor-like (DNA-binding domain)"/>
    <property type="match status" value="2"/>
</dbReference>
<dbReference type="GO" id="GO:0006281">
    <property type="term" value="P:DNA repair"/>
    <property type="evidence" value="ECO:0007669"/>
    <property type="project" value="UniProtKB-KW"/>
</dbReference>
<keyword evidence="2 5" id="KW-0863">Zinc-finger</keyword>
<reference evidence="8" key="1">
    <citation type="submission" date="2021-07" db="EMBL/GenBank/DDBJ databases">
        <authorList>
            <person name="Catto M.A."/>
            <person name="Jacobson A."/>
            <person name="Kennedy G."/>
            <person name="Labadie P."/>
            <person name="Hunt B.G."/>
            <person name="Srinivasan R."/>
        </authorList>
    </citation>
    <scope>NUCLEOTIDE SEQUENCE</scope>
    <source>
        <strain evidence="8">PL_HMW_Pooled</strain>
        <tissue evidence="8">Head</tissue>
    </source>
</reference>
<evidence type="ECO:0000313" key="9">
    <source>
        <dbReference type="Proteomes" id="UP001219518"/>
    </source>
</evidence>